<feature type="transmembrane region" description="Helical" evidence="6">
    <location>
        <begin position="32"/>
        <end position="54"/>
    </location>
</feature>
<dbReference type="InterPro" id="IPR025857">
    <property type="entry name" value="MacB_PCD"/>
</dbReference>
<evidence type="ECO:0000256" key="2">
    <source>
        <dbReference type="ARBA" id="ARBA00022475"/>
    </source>
</evidence>
<evidence type="ECO:0000256" key="4">
    <source>
        <dbReference type="ARBA" id="ARBA00022989"/>
    </source>
</evidence>
<dbReference type="RefSeq" id="WP_269332575.1">
    <property type="nucleotide sequence ID" value="NZ_JAMZFT010000002.1"/>
</dbReference>
<feature type="transmembrane region" description="Helical" evidence="6">
    <location>
        <begin position="734"/>
        <end position="754"/>
    </location>
</feature>
<evidence type="ECO:0000256" key="3">
    <source>
        <dbReference type="ARBA" id="ARBA00022692"/>
    </source>
</evidence>
<keyword evidence="5 6" id="KW-0472">Membrane</keyword>
<proteinExistence type="predicted"/>
<feature type="transmembrane region" description="Helical" evidence="6">
    <location>
        <begin position="366"/>
        <end position="391"/>
    </location>
</feature>
<evidence type="ECO:0000313" key="10">
    <source>
        <dbReference type="Proteomes" id="UP001055804"/>
    </source>
</evidence>
<dbReference type="EMBL" id="JAMZFT010000002">
    <property type="protein sequence ID" value="MCP1336623.1"/>
    <property type="molecule type" value="Genomic_DNA"/>
</dbReference>
<evidence type="ECO:0000259" key="7">
    <source>
        <dbReference type="Pfam" id="PF02687"/>
    </source>
</evidence>
<dbReference type="PANTHER" id="PTHR30287">
    <property type="entry name" value="MEMBRANE COMPONENT OF PREDICTED ABC SUPERFAMILY METABOLITE UPTAKE TRANSPORTER"/>
    <property type="match status" value="1"/>
</dbReference>
<feature type="transmembrane region" description="Helical" evidence="6">
    <location>
        <begin position="412"/>
        <end position="434"/>
    </location>
</feature>
<feature type="domain" description="ABC3 transporter permease C-terminal" evidence="7">
    <location>
        <begin position="735"/>
        <end position="845"/>
    </location>
</feature>
<feature type="domain" description="ABC3 transporter permease C-terminal" evidence="7">
    <location>
        <begin position="279"/>
        <end position="390"/>
    </location>
</feature>
<comment type="caution">
    <text evidence="9">The sequence shown here is derived from an EMBL/GenBank/DDBJ whole genome shotgun (WGS) entry which is preliminary data.</text>
</comment>
<sequence length="857" mass="88897">MSDRTAEPGAATSWRLAARLARRDLRGGLKGVRIFVACLLLGVAAIAAVGSLAASIEAGLSKEGAALLGGDLAVRIVHVEATPEQQSYLEDLGTVSRMADMRAMAGRIAPDGTKERRTLVQLSAVDGAYPLYGTPRFDPALPVDAALAKTGGAWGAVVEGSLARRLGLAPGDTLRIGTLDYEVRAEILTTPDRGSAGLTWGPRVMVAFDSLAETGLIQPGSLVNYHYRVALSRGADVEQARAALQAQFPDAGWQVRDRRNGTPQVREFVERVAMFLTLVGLTALVVGGVGVANGVKDYLDGKIGTIATLKCIGATDGLIVRMFMLEVLAFAGAGILGGLVLGAVIPPVGLALLADLLPVPAVAGLYPVPLAVAGASGLLVALAFAVWPLAATRDVRPARLFRALVAATGRRVRWSDAALGFGALIVLAALTLATARDTLLVIWFGVGLVAAFALLRLTGWLAVRLARALQALRPGAVVRLALANLNRPGSPAPSVVLSLGLGLTVLVTVSLVDGNLARQVQEDLPENAPAYFFIDIQGPQSDAFAEAVSAIPGVRAVDRSPMLRGRFVAINGVPASEATVAPGGEWMLRGDRGLTYAARPPEGTTIVAGKWWPEDYDGPPLVSFEAEGAMELGIGIGDTITVNVLGREITAEIASLRELDWRTLGINFLMIFTPNTLAGAPQTVLATAEMTPAAEAAVERAVAQDFPNVSAIRVRDALETVATYVENLGAAVRGISAVTILSGLLVLAGALAAGQRARTYDAVVLKVLGATRGRLAAVHLTEFALLGLATAVVSAALGTVGAWAVVDLVMGARFTVLPWTLLATVAGTLVVTVGIGIALSWRTLSARPAGPLRQGAG</sequence>
<evidence type="ECO:0000259" key="8">
    <source>
        <dbReference type="Pfam" id="PF12704"/>
    </source>
</evidence>
<reference evidence="9" key="1">
    <citation type="submission" date="2022-06" db="EMBL/GenBank/DDBJ databases">
        <title>Isolation and Genomics of Futiania mangrovii gen. nov., sp. nov., a Rare and Metabolically-versatile member in the Class Alphaproteobacteria.</title>
        <authorList>
            <person name="Liu L."/>
            <person name="Huang W.-C."/>
            <person name="Pan J."/>
            <person name="Li J."/>
            <person name="Huang Y."/>
            <person name="Du H."/>
            <person name="Liu Y."/>
            <person name="Li M."/>
        </authorList>
    </citation>
    <scope>NUCLEOTIDE SEQUENCE</scope>
    <source>
        <strain evidence="9">FT118</strain>
    </source>
</reference>
<organism evidence="9 10">
    <name type="scientific">Futiania mangrovi</name>
    <dbReference type="NCBI Taxonomy" id="2959716"/>
    <lineage>
        <taxon>Bacteria</taxon>
        <taxon>Pseudomonadati</taxon>
        <taxon>Pseudomonadota</taxon>
        <taxon>Alphaproteobacteria</taxon>
        <taxon>Futianiales</taxon>
        <taxon>Futianiaceae</taxon>
        <taxon>Futiania</taxon>
    </lineage>
</organism>
<protein>
    <submittedName>
        <fullName evidence="9">ABC transporter permease</fullName>
    </submittedName>
</protein>
<dbReference type="GO" id="GO:0005886">
    <property type="term" value="C:plasma membrane"/>
    <property type="evidence" value="ECO:0007669"/>
    <property type="project" value="UniProtKB-SubCell"/>
</dbReference>
<name>A0A9J6PJ96_9PROT</name>
<keyword evidence="4 6" id="KW-1133">Transmembrane helix</keyword>
<keyword evidence="2" id="KW-1003">Cell membrane</keyword>
<evidence type="ECO:0000313" key="9">
    <source>
        <dbReference type="EMBL" id="MCP1336623.1"/>
    </source>
</evidence>
<evidence type="ECO:0000256" key="5">
    <source>
        <dbReference type="ARBA" id="ARBA00023136"/>
    </source>
</evidence>
<dbReference type="Pfam" id="PF02687">
    <property type="entry name" value="FtsX"/>
    <property type="match status" value="2"/>
</dbReference>
<dbReference type="InterPro" id="IPR038766">
    <property type="entry name" value="Membrane_comp_ABC_pdt"/>
</dbReference>
<feature type="domain" description="MacB-like periplasmic core" evidence="8">
    <location>
        <begin position="36"/>
        <end position="246"/>
    </location>
</feature>
<dbReference type="AlphaFoldDB" id="A0A9J6PJ96"/>
<dbReference type="Proteomes" id="UP001055804">
    <property type="component" value="Unassembled WGS sequence"/>
</dbReference>
<feature type="transmembrane region" description="Helical" evidence="6">
    <location>
        <begin position="440"/>
        <end position="463"/>
    </location>
</feature>
<keyword evidence="3 6" id="KW-0812">Transmembrane</keyword>
<accession>A0A9J6PJ96</accession>
<gene>
    <name evidence="9" type="ORF">NJQ99_09415</name>
</gene>
<dbReference type="Pfam" id="PF12704">
    <property type="entry name" value="MacB_PCD"/>
    <property type="match status" value="1"/>
</dbReference>
<evidence type="ECO:0000256" key="1">
    <source>
        <dbReference type="ARBA" id="ARBA00004651"/>
    </source>
</evidence>
<dbReference type="PANTHER" id="PTHR30287:SF1">
    <property type="entry name" value="INNER MEMBRANE PROTEIN"/>
    <property type="match status" value="1"/>
</dbReference>
<keyword evidence="10" id="KW-1185">Reference proteome</keyword>
<evidence type="ECO:0000256" key="6">
    <source>
        <dbReference type="SAM" id="Phobius"/>
    </source>
</evidence>
<feature type="transmembrane region" description="Helical" evidence="6">
    <location>
        <begin position="272"/>
        <end position="292"/>
    </location>
</feature>
<feature type="transmembrane region" description="Helical" evidence="6">
    <location>
        <begin position="816"/>
        <end position="839"/>
    </location>
</feature>
<feature type="transmembrane region" description="Helical" evidence="6">
    <location>
        <begin position="775"/>
        <end position="804"/>
    </location>
</feature>
<comment type="subcellular location">
    <subcellularLocation>
        <location evidence="1">Cell membrane</location>
        <topology evidence="1">Multi-pass membrane protein</topology>
    </subcellularLocation>
</comment>
<dbReference type="InterPro" id="IPR003838">
    <property type="entry name" value="ABC3_permease_C"/>
</dbReference>
<feature type="transmembrane region" description="Helical" evidence="6">
    <location>
        <begin position="327"/>
        <end position="354"/>
    </location>
</feature>